<dbReference type="PANTHER" id="PTHR48086">
    <property type="entry name" value="SODIUM/PROLINE SYMPORTER-RELATED"/>
    <property type="match status" value="1"/>
</dbReference>
<evidence type="ECO:0000256" key="8">
    <source>
        <dbReference type="SAM" id="Phobius"/>
    </source>
</evidence>
<keyword evidence="10" id="KW-1185">Reference proteome</keyword>
<organism evidence="9 10">
    <name type="scientific">Dethiobacter alkaliphilus AHT 1</name>
    <dbReference type="NCBI Taxonomy" id="555088"/>
    <lineage>
        <taxon>Bacteria</taxon>
        <taxon>Bacillati</taxon>
        <taxon>Bacillota</taxon>
        <taxon>Dethiobacteria</taxon>
        <taxon>Dethiobacterales</taxon>
        <taxon>Dethiobacteraceae</taxon>
        <taxon>Dethiobacter</taxon>
    </lineage>
</organism>
<feature type="transmembrane region" description="Helical" evidence="8">
    <location>
        <begin position="402"/>
        <end position="423"/>
    </location>
</feature>
<feature type="transmembrane region" description="Helical" evidence="8">
    <location>
        <begin position="105"/>
        <end position="124"/>
    </location>
</feature>
<dbReference type="InterPro" id="IPR038377">
    <property type="entry name" value="Na/Glc_symporter_sf"/>
</dbReference>
<dbReference type="AlphaFoldDB" id="C0GHY7"/>
<evidence type="ECO:0000313" key="9">
    <source>
        <dbReference type="EMBL" id="EEG77061.1"/>
    </source>
</evidence>
<evidence type="ECO:0000256" key="7">
    <source>
        <dbReference type="RuleBase" id="RU362091"/>
    </source>
</evidence>
<feature type="transmembrane region" description="Helical" evidence="8">
    <location>
        <begin position="251"/>
        <end position="276"/>
    </location>
</feature>
<dbReference type="InterPro" id="IPR050277">
    <property type="entry name" value="Sodium:Solute_Symporter"/>
</dbReference>
<keyword evidence="4 8" id="KW-0812">Transmembrane</keyword>
<name>C0GHY7_DETAL</name>
<gene>
    <name evidence="9" type="ORF">DealDRAFT_2096</name>
</gene>
<feature type="transmembrane region" description="Helical" evidence="8">
    <location>
        <begin position="144"/>
        <end position="166"/>
    </location>
</feature>
<keyword evidence="6 8" id="KW-0472">Membrane</keyword>
<evidence type="ECO:0000256" key="6">
    <source>
        <dbReference type="ARBA" id="ARBA00023136"/>
    </source>
</evidence>
<dbReference type="PANTHER" id="PTHR48086:SF7">
    <property type="entry name" value="SODIUM-SOLUTE SYMPORTER-RELATED"/>
    <property type="match status" value="1"/>
</dbReference>
<feature type="transmembrane region" description="Helical" evidence="8">
    <location>
        <begin position="429"/>
        <end position="448"/>
    </location>
</feature>
<evidence type="ECO:0000256" key="5">
    <source>
        <dbReference type="ARBA" id="ARBA00022989"/>
    </source>
</evidence>
<feature type="transmembrane region" description="Helical" evidence="8">
    <location>
        <begin position="341"/>
        <end position="362"/>
    </location>
</feature>
<feature type="transmembrane region" description="Helical" evidence="8">
    <location>
        <begin position="65"/>
        <end position="84"/>
    </location>
</feature>
<keyword evidence="5 8" id="KW-1133">Transmembrane helix</keyword>
<dbReference type="EMBL" id="ACJM01000010">
    <property type="protein sequence ID" value="EEG77061.1"/>
    <property type="molecule type" value="Genomic_DNA"/>
</dbReference>
<dbReference type="STRING" id="555088.DealDRAFT_2096"/>
<protein>
    <submittedName>
        <fullName evidence="9">Na+/solute symporter</fullName>
    </submittedName>
</protein>
<accession>C0GHY7</accession>
<feature type="transmembrane region" description="Helical" evidence="8">
    <location>
        <begin position="218"/>
        <end position="239"/>
    </location>
</feature>
<evidence type="ECO:0000256" key="1">
    <source>
        <dbReference type="ARBA" id="ARBA00004141"/>
    </source>
</evidence>
<proteinExistence type="inferred from homology"/>
<dbReference type="PROSITE" id="PS50283">
    <property type="entry name" value="NA_SOLUT_SYMP_3"/>
    <property type="match status" value="1"/>
</dbReference>
<feature type="transmembrane region" description="Helical" evidence="8">
    <location>
        <begin position="374"/>
        <end position="395"/>
    </location>
</feature>
<dbReference type="eggNOG" id="COG0591">
    <property type="taxonomic scope" value="Bacteria"/>
</dbReference>
<feature type="transmembrane region" description="Helical" evidence="8">
    <location>
        <begin position="296"/>
        <end position="320"/>
    </location>
</feature>
<dbReference type="Pfam" id="PF00474">
    <property type="entry name" value="SSF"/>
    <property type="match status" value="1"/>
</dbReference>
<dbReference type="GO" id="GO:0005886">
    <property type="term" value="C:plasma membrane"/>
    <property type="evidence" value="ECO:0007669"/>
    <property type="project" value="TreeGrafter"/>
</dbReference>
<feature type="transmembrane region" description="Helical" evidence="8">
    <location>
        <begin position="173"/>
        <end position="198"/>
    </location>
</feature>
<evidence type="ECO:0000256" key="4">
    <source>
        <dbReference type="ARBA" id="ARBA00022692"/>
    </source>
</evidence>
<evidence type="ECO:0000256" key="2">
    <source>
        <dbReference type="ARBA" id="ARBA00006434"/>
    </source>
</evidence>
<evidence type="ECO:0000313" key="10">
    <source>
        <dbReference type="Proteomes" id="UP000006443"/>
    </source>
</evidence>
<reference evidence="9 10" key="1">
    <citation type="submission" date="2009-02" db="EMBL/GenBank/DDBJ databases">
        <title>Sequencing of the draft genome and assembly of Dethiobacter alkaliphilus AHT 1.</title>
        <authorList>
            <consortium name="US DOE Joint Genome Institute (JGI-PGF)"/>
            <person name="Lucas S."/>
            <person name="Copeland A."/>
            <person name="Lapidus A."/>
            <person name="Glavina del Rio T."/>
            <person name="Dalin E."/>
            <person name="Tice H."/>
            <person name="Bruce D."/>
            <person name="Goodwin L."/>
            <person name="Pitluck S."/>
            <person name="Larimer F."/>
            <person name="Land M.L."/>
            <person name="Hauser L."/>
            <person name="Muyzer G."/>
        </authorList>
    </citation>
    <scope>NUCLEOTIDE SEQUENCE [LARGE SCALE GENOMIC DNA]</scope>
    <source>
        <strain evidence="9 10">AHT 1</strain>
    </source>
</reference>
<dbReference type="CDD" id="cd10322">
    <property type="entry name" value="SLC5sbd"/>
    <property type="match status" value="1"/>
</dbReference>
<sequence length="459" mass="48285">MVLTLLLIVFLGSYSGKKVQNSQDFSVTGRKAGSILVAGTIMGTLVGGASTVGTAQLAFMYGFSAWWFTLGGGIACFFLGIFLARPLWQRTEETVTGILQTEYGRAAGVLAVIFVSLGIFFNIVPQIMSSSALLVTVLPLSVRYAPMVAVILMGIYVLSGGVWATGLIGTAKIILTVLSLMLCGGFALYHMGGPAGIATAFPRFPWFSLFGRGVNQDLAAAFSLFVGVLSSQIYFQAVLAAGDVAKAKRGALLSAVIGPLIGLAGIMVGLFMRINHPDIIPAQALPLFVLGYLNPWLAGVVLATLLLAAVGTGAGLTLGVSTMLCRDIFQPICPNVKERGILLAFRLFIALILFVGLCVIYLAGGSEIILEWSYLSLGLRGATIFFPLLGVLYLGGKVSPQAGTLAVVAGPASVIAAGIFMPWELNPLYIGLVVSITFIIGGLVHKAYRKTNQPYSEQG</sequence>
<comment type="caution">
    <text evidence="9">The sequence shown here is derived from an EMBL/GenBank/DDBJ whole genome shotgun (WGS) entry which is preliminary data.</text>
</comment>
<dbReference type="InterPro" id="IPR001734">
    <property type="entry name" value="Na/solute_symporter"/>
</dbReference>
<comment type="subcellular location">
    <subcellularLocation>
        <location evidence="1">Membrane</location>
        <topology evidence="1">Multi-pass membrane protein</topology>
    </subcellularLocation>
</comment>
<evidence type="ECO:0000256" key="3">
    <source>
        <dbReference type="ARBA" id="ARBA00022448"/>
    </source>
</evidence>
<comment type="similarity">
    <text evidence="2 7">Belongs to the sodium:solute symporter (SSF) (TC 2.A.21) family.</text>
</comment>
<keyword evidence="3" id="KW-0813">Transport</keyword>
<dbReference type="Proteomes" id="UP000006443">
    <property type="component" value="Unassembled WGS sequence"/>
</dbReference>
<dbReference type="Gene3D" id="1.20.1730.10">
    <property type="entry name" value="Sodium/glucose cotransporter"/>
    <property type="match status" value="1"/>
</dbReference>
<dbReference type="GO" id="GO:0022857">
    <property type="term" value="F:transmembrane transporter activity"/>
    <property type="evidence" value="ECO:0007669"/>
    <property type="project" value="InterPro"/>
</dbReference>